<gene>
    <name evidence="1" type="primary">HEP21</name>
    <name evidence="1" type="ORF">Y1Q_0022943</name>
</gene>
<dbReference type="SUPFAM" id="SSF57302">
    <property type="entry name" value="Snake toxin-like"/>
    <property type="match status" value="1"/>
</dbReference>
<dbReference type="Proteomes" id="UP000050525">
    <property type="component" value="Unassembled WGS sequence"/>
</dbReference>
<accession>A0A151MYF2</accession>
<dbReference type="AlphaFoldDB" id="A0A151MYF2"/>
<name>A0A151MYF2_ALLMI</name>
<proteinExistence type="predicted"/>
<sequence>MVLKKGIYKGNEKPREVEALQCNICKRKVAILGCVLGQNKTTCEQREKCAIIKSSFGNLYLFDELSCTSELNCGKMRAADSESYLTFEYTCCETDFCN</sequence>
<dbReference type="EMBL" id="AKHW03004633">
    <property type="protein sequence ID" value="KYO29593.1"/>
    <property type="molecule type" value="Genomic_DNA"/>
</dbReference>
<dbReference type="STRING" id="8496.A0A151MYF2"/>
<comment type="caution">
    <text evidence="1">The sequence shown here is derived from an EMBL/GenBank/DDBJ whole genome shotgun (WGS) entry which is preliminary data.</text>
</comment>
<dbReference type="GO" id="GO:0030154">
    <property type="term" value="P:cell differentiation"/>
    <property type="evidence" value="ECO:0007669"/>
    <property type="project" value="UniProtKB-ARBA"/>
</dbReference>
<evidence type="ECO:0000313" key="1">
    <source>
        <dbReference type="EMBL" id="KYO29593.1"/>
    </source>
</evidence>
<organism evidence="1 2">
    <name type="scientific">Alligator mississippiensis</name>
    <name type="common">American alligator</name>
    <dbReference type="NCBI Taxonomy" id="8496"/>
    <lineage>
        <taxon>Eukaryota</taxon>
        <taxon>Metazoa</taxon>
        <taxon>Chordata</taxon>
        <taxon>Craniata</taxon>
        <taxon>Vertebrata</taxon>
        <taxon>Euteleostomi</taxon>
        <taxon>Archelosauria</taxon>
        <taxon>Archosauria</taxon>
        <taxon>Crocodylia</taxon>
        <taxon>Alligatoridae</taxon>
        <taxon>Alligatorinae</taxon>
        <taxon>Alligator</taxon>
    </lineage>
</organism>
<evidence type="ECO:0000313" key="2">
    <source>
        <dbReference type="Proteomes" id="UP000050525"/>
    </source>
</evidence>
<dbReference type="InterPro" id="IPR045860">
    <property type="entry name" value="Snake_toxin-like_sf"/>
</dbReference>
<reference evidence="1 2" key="1">
    <citation type="journal article" date="2012" name="Genome Biol.">
        <title>Sequencing three crocodilian genomes to illuminate the evolution of archosaurs and amniotes.</title>
        <authorList>
            <person name="St John J.A."/>
            <person name="Braun E.L."/>
            <person name="Isberg S.R."/>
            <person name="Miles L.G."/>
            <person name="Chong A.Y."/>
            <person name="Gongora J."/>
            <person name="Dalzell P."/>
            <person name="Moran C."/>
            <person name="Bed'hom B."/>
            <person name="Abzhanov A."/>
            <person name="Burgess S.C."/>
            <person name="Cooksey A.M."/>
            <person name="Castoe T.A."/>
            <person name="Crawford N.G."/>
            <person name="Densmore L.D."/>
            <person name="Drew J.C."/>
            <person name="Edwards S.V."/>
            <person name="Faircloth B.C."/>
            <person name="Fujita M.K."/>
            <person name="Greenwold M.J."/>
            <person name="Hoffmann F.G."/>
            <person name="Howard J.M."/>
            <person name="Iguchi T."/>
            <person name="Janes D.E."/>
            <person name="Khan S.Y."/>
            <person name="Kohno S."/>
            <person name="de Koning A.J."/>
            <person name="Lance S.L."/>
            <person name="McCarthy F.M."/>
            <person name="McCormack J.E."/>
            <person name="Merchant M.E."/>
            <person name="Peterson D.G."/>
            <person name="Pollock D.D."/>
            <person name="Pourmand N."/>
            <person name="Raney B.J."/>
            <person name="Roessler K.A."/>
            <person name="Sanford J.R."/>
            <person name="Sawyer R.H."/>
            <person name="Schmidt C.J."/>
            <person name="Triplett E.W."/>
            <person name="Tuberville T.D."/>
            <person name="Venegas-Anaya M."/>
            <person name="Howard J.T."/>
            <person name="Jarvis E.D."/>
            <person name="Guillette L.J.Jr."/>
            <person name="Glenn T.C."/>
            <person name="Green R.E."/>
            <person name="Ray D.A."/>
        </authorList>
    </citation>
    <scope>NUCLEOTIDE SEQUENCE [LARGE SCALE GENOMIC DNA]</scope>
    <source>
        <strain evidence="1">KSC_2009_1</strain>
    </source>
</reference>
<keyword evidence="2" id="KW-1185">Reference proteome</keyword>
<protein>
    <submittedName>
        <fullName evidence="1">Hen egg protein</fullName>
    </submittedName>
</protein>